<evidence type="ECO:0000313" key="3">
    <source>
        <dbReference type="Proteomes" id="UP000467428"/>
    </source>
</evidence>
<gene>
    <name evidence="2" type="ORF">MARA_00150</name>
</gene>
<feature type="compositionally biased region" description="Polar residues" evidence="1">
    <location>
        <begin position="55"/>
        <end position="67"/>
    </location>
</feature>
<reference evidence="2 3" key="1">
    <citation type="journal article" date="2019" name="Emerg. Microbes Infect.">
        <title>Comprehensive subspecies identification of 175 nontuberculous mycobacteria species based on 7547 genomic profiles.</title>
        <authorList>
            <person name="Matsumoto Y."/>
            <person name="Kinjo T."/>
            <person name="Motooka D."/>
            <person name="Nabeya D."/>
            <person name="Jung N."/>
            <person name="Uechi K."/>
            <person name="Horii T."/>
            <person name="Iida T."/>
            <person name="Fujita J."/>
            <person name="Nakamura S."/>
        </authorList>
    </citation>
    <scope>NUCLEOTIDE SEQUENCE [LARGE SCALE GENOMIC DNA]</scope>
    <source>
        <strain evidence="2 3">JCM 18538</strain>
        <plasmid evidence="2">pJCM18538</plasmid>
    </source>
</reference>
<dbReference type="AlphaFoldDB" id="A0A7I7RRW1"/>
<proteinExistence type="predicted"/>
<geneLocation type="plasmid" evidence="2">
    <name>pJCM18538</name>
</geneLocation>
<dbReference type="KEGG" id="marz:MARA_00150"/>
<organism evidence="2 3">
    <name type="scientific">Mycolicibacterium arabiense</name>
    <dbReference type="NCBI Taxonomy" id="1286181"/>
    <lineage>
        <taxon>Bacteria</taxon>
        <taxon>Bacillati</taxon>
        <taxon>Actinomycetota</taxon>
        <taxon>Actinomycetes</taxon>
        <taxon>Mycobacteriales</taxon>
        <taxon>Mycobacteriaceae</taxon>
        <taxon>Mycolicibacterium</taxon>
    </lineage>
</organism>
<keyword evidence="3" id="KW-1185">Reference proteome</keyword>
<feature type="compositionally biased region" description="Polar residues" evidence="1">
    <location>
        <begin position="38"/>
        <end position="47"/>
    </location>
</feature>
<sequence>MGKCAQRYRLGICIYESAAPKALAKNFSPQKSLLANMTGDWTAQTRRPVSEKRTISSTNPSKLSKRC</sequence>
<evidence type="ECO:0000313" key="2">
    <source>
        <dbReference type="EMBL" id="BBY46585.1"/>
    </source>
</evidence>
<evidence type="ECO:0000256" key="1">
    <source>
        <dbReference type="SAM" id="MobiDB-lite"/>
    </source>
</evidence>
<dbReference type="Proteomes" id="UP000467428">
    <property type="component" value="Plasmid pJCM18538"/>
</dbReference>
<name>A0A7I7RRW1_9MYCO</name>
<accession>A0A7I7RRW1</accession>
<feature type="region of interest" description="Disordered" evidence="1">
    <location>
        <begin position="38"/>
        <end position="67"/>
    </location>
</feature>
<protein>
    <submittedName>
        <fullName evidence="2">Uncharacterized protein</fullName>
    </submittedName>
</protein>
<keyword evidence="2" id="KW-0614">Plasmid</keyword>
<dbReference type="EMBL" id="AP022592">
    <property type="protein sequence ID" value="BBY46585.1"/>
    <property type="molecule type" value="Genomic_DNA"/>
</dbReference>